<dbReference type="OrthoDB" id="48766at2"/>
<gene>
    <name evidence="2" type="ORF">CGZ90_12845</name>
</gene>
<feature type="domain" description="DUF1659" evidence="1">
    <location>
        <begin position="2"/>
        <end position="71"/>
    </location>
</feature>
<dbReference type="InterPro" id="IPR012454">
    <property type="entry name" value="DUF1659"/>
</dbReference>
<accession>A0A235F8H9</accession>
<evidence type="ECO:0000313" key="3">
    <source>
        <dbReference type="Proteomes" id="UP000215059"/>
    </source>
</evidence>
<keyword evidence="3" id="KW-1185">Reference proteome</keyword>
<reference evidence="2 3" key="1">
    <citation type="submission" date="2017-07" db="EMBL/GenBank/DDBJ databases">
        <title>Fictibacillus sp. nov. GDSW-R2A3 Genome sequencing and assembly.</title>
        <authorList>
            <person name="Mayilraj S."/>
        </authorList>
    </citation>
    <scope>NUCLEOTIDE SEQUENCE [LARGE SCALE GENOMIC DNA]</scope>
    <source>
        <strain evidence="2 3">GDSW-R2A3</strain>
    </source>
</reference>
<evidence type="ECO:0000313" key="2">
    <source>
        <dbReference type="EMBL" id="OYD57552.1"/>
    </source>
</evidence>
<dbReference type="EMBL" id="NOII01000003">
    <property type="protein sequence ID" value="OYD57552.1"/>
    <property type="molecule type" value="Genomic_DNA"/>
</dbReference>
<dbReference type="Proteomes" id="UP000215059">
    <property type="component" value="Unassembled WGS sequence"/>
</dbReference>
<protein>
    <recommendedName>
        <fullName evidence="1">DUF1659 domain-containing protein</fullName>
    </recommendedName>
</protein>
<dbReference type="RefSeq" id="WP_094252902.1">
    <property type="nucleotide sequence ID" value="NZ_JBHLXL010000001.1"/>
</dbReference>
<comment type="caution">
    <text evidence="2">The sequence shown here is derived from an EMBL/GenBank/DDBJ whole genome shotgun (WGS) entry which is preliminary data.</text>
</comment>
<sequence>MATASIQKSQLQMVFQAGVDGEGYPVLKRKNFSSLKTTATPDQMLAVATALSGLQQHVLYAVERNNAYDIHA</sequence>
<evidence type="ECO:0000259" key="1">
    <source>
        <dbReference type="Pfam" id="PF07872"/>
    </source>
</evidence>
<dbReference type="Pfam" id="PF07872">
    <property type="entry name" value="DUF1659"/>
    <property type="match status" value="1"/>
</dbReference>
<name>A0A235F8H9_9BACL</name>
<organism evidence="2 3">
    <name type="scientific">Fictibacillus aquaticus</name>
    <dbReference type="NCBI Taxonomy" id="2021314"/>
    <lineage>
        <taxon>Bacteria</taxon>
        <taxon>Bacillati</taxon>
        <taxon>Bacillota</taxon>
        <taxon>Bacilli</taxon>
        <taxon>Bacillales</taxon>
        <taxon>Fictibacillaceae</taxon>
        <taxon>Fictibacillus</taxon>
    </lineage>
</organism>
<proteinExistence type="predicted"/>
<dbReference type="AlphaFoldDB" id="A0A235F8H9"/>